<comment type="caution">
    <text evidence="2">The sequence shown here is derived from an EMBL/GenBank/DDBJ whole genome shotgun (WGS) entry which is preliminary data.</text>
</comment>
<dbReference type="Proteomes" id="UP001567538">
    <property type="component" value="Unassembled WGS sequence"/>
</dbReference>
<dbReference type="EMBL" id="JBEAFC010000005">
    <property type="protein sequence ID" value="KAL1556374.1"/>
    <property type="molecule type" value="Genomic_DNA"/>
</dbReference>
<dbReference type="InterPro" id="IPR012340">
    <property type="entry name" value="NA-bd_OB-fold"/>
</dbReference>
<dbReference type="AlphaFoldDB" id="A0ABD1HMK3"/>
<dbReference type="PANTHER" id="PTHR47165">
    <property type="entry name" value="OS03G0429900 PROTEIN"/>
    <property type="match status" value="1"/>
</dbReference>
<keyword evidence="3" id="KW-1185">Reference proteome</keyword>
<evidence type="ECO:0000313" key="3">
    <source>
        <dbReference type="Proteomes" id="UP001567538"/>
    </source>
</evidence>
<proteinExistence type="predicted"/>
<dbReference type="Gene3D" id="2.40.50.140">
    <property type="entry name" value="Nucleic acid-binding proteins"/>
    <property type="match status" value="2"/>
</dbReference>
<sequence length="249" mass="28387">MAQVTLLKNLTRASATQRIKVRCVHAYNTYWAGKTTEALSLECIMHDEEGVKIHVTFPKSVVHVKGHLINEGDIYLMQNFFVKNSPRKYKTTSHYYKIQIYDKTMITKIEDPIFCWCPCNVMNISDIANLSEVESCPLFDVVGVAKGCSKVVDDPRSKLLELALEDEKLYFNYKFVLMSAMLLCVVLFGGENVDLFLSQRDSQMIVPIVLVRLYKASKFNGQIRCGTVYNASKVCLNKDISVINQFRQS</sequence>
<gene>
    <name evidence="2" type="ORF">AAHA92_12009</name>
</gene>
<organism evidence="2 3">
    <name type="scientific">Salvia divinorum</name>
    <name type="common">Maria pastora</name>
    <name type="synonym">Diviner's sage</name>
    <dbReference type="NCBI Taxonomy" id="28513"/>
    <lineage>
        <taxon>Eukaryota</taxon>
        <taxon>Viridiplantae</taxon>
        <taxon>Streptophyta</taxon>
        <taxon>Embryophyta</taxon>
        <taxon>Tracheophyta</taxon>
        <taxon>Spermatophyta</taxon>
        <taxon>Magnoliopsida</taxon>
        <taxon>eudicotyledons</taxon>
        <taxon>Gunneridae</taxon>
        <taxon>Pentapetalae</taxon>
        <taxon>asterids</taxon>
        <taxon>lamiids</taxon>
        <taxon>Lamiales</taxon>
        <taxon>Lamiaceae</taxon>
        <taxon>Nepetoideae</taxon>
        <taxon>Mentheae</taxon>
        <taxon>Salviinae</taxon>
        <taxon>Salvia</taxon>
        <taxon>Salvia subgen. Calosphace</taxon>
    </lineage>
</organism>
<evidence type="ECO:0000259" key="1">
    <source>
        <dbReference type="Pfam" id="PF02721"/>
    </source>
</evidence>
<accession>A0ABD1HMK3</accession>
<dbReference type="Pfam" id="PF02721">
    <property type="entry name" value="DUF223"/>
    <property type="match status" value="1"/>
</dbReference>
<name>A0ABD1HMK3_SALDI</name>
<dbReference type="PANTHER" id="PTHR47165:SF4">
    <property type="entry name" value="OS03G0429900 PROTEIN"/>
    <property type="match status" value="1"/>
</dbReference>
<dbReference type="CDD" id="cd04480">
    <property type="entry name" value="RPA1_DBD_A_like"/>
    <property type="match status" value="1"/>
</dbReference>
<reference evidence="2 3" key="1">
    <citation type="submission" date="2024-06" db="EMBL/GenBank/DDBJ databases">
        <title>A chromosome level genome sequence of Diviner's sage (Salvia divinorum).</title>
        <authorList>
            <person name="Ford S.A."/>
            <person name="Ro D.-K."/>
            <person name="Ness R.W."/>
            <person name="Phillips M.A."/>
        </authorList>
    </citation>
    <scope>NUCLEOTIDE SEQUENCE [LARGE SCALE GENOMIC DNA]</scope>
    <source>
        <strain evidence="2">SAF-2024a</strain>
        <tissue evidence="2">Leaf</tissue>
    </source>
</reference>
<evidence type="ECO:0000313" key="2">
    <source>
        <dbReference type="EMBL" id="KAL1556374.1"/>
    </source>
</evidence>
<feature type="domain" description="Replication protein A 70 kDa DNA-binding subunit B/D first OB fold" evidence="1">
    <location>
        <begin position="5"/>
        <end position="108"/>
    </location>
</feature>
<dbReference type="SUPFAM" id="SSF50249">
    <property type="entry name" value="Nucleic acid-binding proteins"/>
    <property type="match status" value="1"/>
</dbReference>
<protein>
    <recommendedName>
        <fullName evidence="1">Replication protein A 70 kDa DNA-binding subunit B/D first OB fold domain-containing protein</fullName>
    </recommendedName>
</protein>
<dbReference type="InterPro" id="IPR003871">
    <property type="entry name" value="RFA1B/D_OB_1st"/>
</dbReference>